<accession>A0A9W8HKG0</accession>
<organism evidence="1 2">
    <name type="scientific">Coemansia javaensis</name>
    <dbReference type="NCBI Taxonomy" id="2761396"/>
    <lineage>
        <taxon>Eukaryota</taxon>
        <taxon>Fungi</taxon>
        <taxon>Fungi incertae sedis</taxon>
        <taxon>Zoopagomycota</taxon>
        <taxon>Kickxellomycotina</taxon>
        <taxon>Kickxellomycetes</taxon>
        <taxon>Kickxellales</taxon>
        <taxon>Kickxellaceae</taxon>
        <taxon>Coemansia</taxon>
    </lineage>
</organism>
<sequence>MDKTFVYVVSNESRKGAKFVLTVPSPTVRHVVERLAGSSLEVVVQDKDKPRQLESIESQSIEVALKGGGTAVVSWI</sequence>
<dbReference type="AlphaFoldDB" id="A0A9W8HKG0"/>
<name>A0A9W8HKG0_9FUNG</name>
<evidence type="ECO:0000313" key="1">
    <source>
        <dbReference type="EMBL" id="KAJ2783806.1"/>
    </source>
</evidence>
<keyword evidence="2" id="KW-1185">Reference proteome</keyword>
<gene>
    <name evidence="1" type="ORF">H4R18_001481</name>
</gene>
<dbReference type="EMBL" id="JANBUL010000039">
    <property type="protein sequence ID" value="KAJ2783806.1"/>
    <property type="molecule type" value="Genomic_DNA"/>
</dbReference>
<dbReference type="Proteomes" id="UP001140217">
    <property type="component" value="Unassembled WGS sequence"/>
</dbReference>
<comment type="caution">
    <text evidence="1">The sequence shown here is derived from an EMBL/GenBank/DDBJ whole genome shotgun (WGS) entry which is preliminary data.</text>
</comment>
<reference evidence="1" key="1">
    <citation type="submission" date="2022-07" db="EMBL/GenBank/DDBJ databases">
        <title>Phylogenomic reconstructions and comparative analyses of Kickxellomycotina fungi.</title>
        <authorList>
            <person name="Reynolds N.K."/>
            <person name="Stajich J.E."/>
            <person name="Barry K."/>
            <person name="Grigoriev I.V."/>
            <person name="Crous P."/>
            <person name="Smith M.E."/>
        </authorList>
    </citation>
    <scope>NUCLEOTIDE SEQUENCE</scope>
    <source>
        <strain evidence="1">NBRC 105414</strain>
    </source>
</reference>
<evidence type="ECO:0000313" key="2">
    <source>
        <dbReference type="Proteomes" id="UP001140217"/>
    </source>
</evidence>
<proteinExistence type="predicted"/>
<protein>
    <submittedName>
        <fullName evidence="1">Uncharacterized protein</fullName>
    </submittedName>
</protein>